<keyword evidence="8 9" id="KW-0472">Membrane</keyword>
<dbReference type="RefSeq" id="WP_075063234.1">
    <property type="nucleotide sequence ID" value="NZ_LGCL01000026.1"/>
</dbReference>
<dbReference type="Pfam" id="PF03840">
    <property type="entry name" value="SecG"/>
    <property type="match status" value="1"/>
</dbReference>
<dbReference type="AlphaFoldDB" id="A0A0P6X134"/>
<evidence type="ECO:0000256" key="2">
    <source>
        <dbReference type="ARBA" id="ARBA00008445"/>
    </source>
</evidence>
<comment type="caution">
    <text evidence="10">The sequence shown here is derived from an EMBL/GenBank/DDBJ whole genome shotgun (WGS) entry which is preliminary data.</text>
</comment>
<comment type="function">
    <text evidence="9">Involved in protein export. Participates in an early event of protein translocation.</text>
</comment>
<organism evidence="10 11">
    <name type="scientific">Ornatilinea apprima</name>
    <dbReference type="NCBI Taxonomy" id="1134406"/>
    <lineage>
        <taxon>Bacteria</taxon>
        <taxon>Bacillati</taxon>
        <taxon>Chloroflexota</taxon>
        <taxon>Anaerolineae</taxon>
        <taxon>Anaerolineales</taxon>
        <taxon>Anaerolineaceae</taxon>
        <taxon>Ornatilinea</taxon>
    </lineage>
</organism>
<keyword evidence="7 9" id="KW-0811">Translocation</keyword>
<keyword evidence="11" id="KW-1185">Reference proteome</keyword>
<reference evidence="10 11" key="1">
    <citation type="submission" date="2015-07" db="EMBL/GenBank/DDBJ databases">
        <title>Genome sequence of Ornatilinea apprima DSM 23815.</title>
        <authorList>
            <person name="Hemp J."/>
            <person name="Ward L.M."/>
            <person name="Pace L.A."/>
            <person name="Fischer W.W."/>
        </authorList>
    </citation>
    <scope>NUCLEOTIDE SEQUENCE [LARGE SCALE GENOMIC DNA]</scope>
    <source>
        <strain evidence="10 11">P3M-1</strain>
    </source>
</reference>
<keyword evidence="5 9" id="KW-0653">Protein transport</keyword>
<accession>A0A0P6X134</accession>
<dbReference type="OrthoDB" id="166543at2"/>
<dbReference type="NCBIfam" id="TIGR00810">
    <property type="entry name" value="secG"/>
    <property type="match status" value="1"/>
</dbReference>
<feature type="transmembrane region" description="Helical" evidence="9">
    <location>
        <begin position="53"/>
        <end position="74"/>
    </location>
</feature>
<dbReference type="STRING" id="1134406.ADN00_11885"/>
<gene>
    <name evidence="10" type="ORF">ADN00_11885</name>
</gene>
<evidence type="ECO:0000256" key="5">
    <source>
        <dbReference type="ARBA" id="ARBA00022927"/>
    </source>
</evidence>
<name>A0A0P6X134_9CHLR</name>
<dbReference type="GO" id="GO:0009306">
    <property type="term" value="P:protein secretion"/>
    <property type="evidence" value="ECO:0007669"/>
    <property type="project" value="UniProtKB-UniRule"/>
</dbReference>
<comment type="subcellular location">
    <subcellularLocation>
        <location evidence="9">Cell membrane</location>
        <topology evidence="9">Multi-pass membrane protein</topology>
    </subcellularLocation>
    <subcellularLocation>
        <location evidence="1">Membrane</location>
        <topology evidence="1">Multi-pass membrane protein</topology>
    </subcellularLocation>
</comment>
<evidence type="ECO:0000256" key="4">
    <source>
        <dbReference type="ARBA" id="ARBA00022692"/>
    </source>
</evidence>
<evidence type="ECO:0000256" key="1">
    <source>
        <dbReference type="ARBA" id="ARBA00004141"/>
    </source>
</evidence>
<evidence type="ECO:0000256" key="3">
    <source>
        <dbReference type="ARBA" id="ARBA00022448"/>
    </source>
</evidence>
<comment type="similarity">
    <text evidence="2 9">Belongs to the SecG family.</text>
</comment>
<keyword evidence="3 9" id="KW-0813">Transport</keyword>
<dbReference type="InterPro" id="IPR004692">
    <property type="entry name" value="SecG"/>
</dbReference>
<evidence type="ECO:0000256" key="7">
    <source>
        <dbReference type="ARBA" id="ARBA00023010"/>
    </source>
</evidence>
<evidence type="ECO:0000256" key="9">
    <source>
        <dbReference type="RuleBase" id="RU365087"/>
    </source>
</evidence>
<keyword evidence="9" id="KW-1003">Cell membrane</keyword>
<sequence>MNLSDFFDIALIITSIALIGSVILQNKGVGLGGLTGADSSSVFTARRGIEKTLFWITIGLSGLFFILTILAVVVS</sequence>
<evidence type="ECO:0000313" key="11">
    <source>
        <dbReference type="Proteomes" id="UP000050417"/>
    </source>
</evidence>
<dbReference type="GO" id="GO:0005886">
    <property type="term" value="C:plasma membrane"/>
    <property type="evidence" value="ECO:0007669"/>
    <property type="project" value="UniProtKB-SubCell"/>
</dbReference>
<dbReference type="Proteomes" id="UP000050417">
    <property type="component" value="Unassembled WGS sequence"/>
</dbReference>
<keyword evidence="6 9" id="KW-1133">Transmembrane helix</keyword>
<evidence type="ECO:0000313" key="10">
    <source>
        <dbReference type="EMBL" id="KPL76049.1"/>
    </source>
</evidence>
<evidence type="ECO:0000256" key="8">
    <source>
        <dbReference type="ARBA" id="ARBA00023136"/>
    </source>
</evidence>
<protein>
    <recommendedName>
        <fullName evidence="9">Protein-export membrane protein SecG</fullName>
    </recommendedName>
</protein>
<dbReference type="EMBL" id="LGCL01000026">
    <property type="protein sequence ID" value="KPL76049.1"/>
    <property type="molecule type" value="Genomic_DNA"/>
</dbReference>
<dbReference type="GO" id="GO:0015450">
    <property type="term" value="F:protein-transporting ATPase activity"/>
    <property type="evidence" value="ECO:0007669"/>
    <property type="project" value="UniProtKB-UniRule"/>
</dbReference>
<feature type="transmembrane region" description="Helical" evidence="9">
    <location>
        <begin position="6"/>
        <end position="24"/>
    </location>
</feature>
<proteinExistence type="inferred from homology"/>
<evidence type="ECO:0000256" key="6">
    <source>
        <dbReference type="ARBA" id="ARBA00022989"/>
    </source>
</evidence>
<keyword evidence="4 9" id="KW-0812">Transmembrane</keyword>